<keyword evidence="1" id="KW-0472">Membrane</keyword>
<dbReference type="PANTHER" id="PTHR30031:SF0">
    <property type="entry name" value="PHOSPHOENOLPYRUVATE CARBOXYKINASE (ATP)"/>
    <property type="match status" value="1"/>
</dbReference>
<dbReference type="GeneID" id="14922589"/>
<dbReference type="Pfam" id="PF01293">
    <property type="entry name" value="PEPCK_ATP"/>
    <property type="match status" value="1"/>
</dbReference>
<keyword evidence="2" id="KW-0418">Kinase</keyword>
<dbReference type="GO" id="GO:0016301">
    <property type="term" value="F:kinase activity"/>
    <property type="evidence" value="ECO:0007669"/>
    <property type="project" value="UniProtKB-KW"/>
</dbReference>
<dbReference type="VEuPathDB" id="AmoebaDB:ACA1_231270"/>
<evidence type="ECO:0000313" key="3">
    <source>
        <dbReference type="Proteomes" id="UP000011083"/>
    </source>
</evidence>
<dbReference type="PANTHER" id="PTHR30031">
    <property type="entry name" value="PHOSPHOENOLPYRUVATE CARBOXYKINASE ATP"/>
    <property type="match status" value="1"/>
</dbReference>
<dbReference type="InterPro" id="IPR001272">
    <property type="entry name" value="PEP_carboxykinase_ATP"/>
</dbReference>
<dbReference type="GO" id="GO:0004612">
    <property type="term" value="F:phosphoenolpyruvate carboxykinase (ATP) activity"/>
    <property type="evidence" value="ECO:0007669"/>
    <property type="project" value="InterPro"/>
</dbReference>
<dbReference type="KEGG" id="acan:ACA1_231270"/>
<dbReference type="GO" id="GO:0006094">
    <property type="term" value="P:gluconeogenesis"/>
    <property type="evidence" value="ECO:0007669"/>
    <property type="project" value="InterPro"/>
</dbReference>
<keyword evidence="1" id="KW-0812">Transmembrane</keyword>
<dbReference type="InterPro" id="IPR013035">
    <property type="entry name" value="PEP_carboxykinase_C"/>
</dbReference>
<dbReference type="Proteomes" id="UP000011083">
    <property type="component" value="Unassembled WGS sequence"/>
</dbReference>
<dbReference type="RefSeq" id="XP_004346625.1">
    <property type="nucleotide sequence ID" value="XM_004346575.1"/>
</dbReference>
<dbReference type="SUPFAM" id="SSF53795">
    <property type="entry name" value="PEP carboxykinase-like"/>
    <property type="match status" value="1"/>
</dbReference>
<name>L8H936_ACACF</name>
<gene>
    <name evidence="2" type="ORF">ACA1_231270</name>
</gene>
<organism evidence="2 3">
    <name type="scientific">Acanthamoeba castellanii (strain ATCC 30010 / Neff)</name>
    <dbReference type="NCBI Taxonomy" id="1257118"/>
    <lineage>
        <taxon>Eukaryota</taxon>
        <taxon>Amoebozoa</taxon>
        <taxon>Discosea</taxon>
        <taxon>Longamoebia</taxon>
        <taxon>Centramoebida</taxon>
        <taxon>Acanthamoebidae</taxon>
        <taxon>Acanthamoeba</taxon>
    </lineage>
</organism>
<dbReference type="GO" id="GO:0005829">
    <property type="term" value="C:cytosol"/>
    <property type="evidence" value="ECO:0007669"/>
    <property type="project" value="TreeGrafter"/>
</dbReference>
<evidence type="ECO:0000256" key="1">
    <source>
        <dbReference type="SAM" id="Phobius"/>
    </source>
</evidence>
<keyword evidence="2" id="KW-0808">Transferase</keyword>
<accession>L8H936</accession>
<reference evidence="2 3" key="1">
    <citation type="journal article" date="2013" name="Genome Biol.">
        <title>Genome of Acanthamoeba castellanii highlights extensive lateral gene transfer and early evolution of tyrosine kinase signaling.</title>
        <authorList>
            <person name="Clarke M."/>
            <person name="Lohan A.J."/>
            <person name="Liu B."/>
            <person name="Lagkouvardos I."/>
            <person name="Roy S."/>
            <person name="Zafar N."/>
            <person name="Bertelli C."/>
            <person name="Schilde C."/>
            <person name="Kianianmomeni A."/>
            <person name="Burglin T.R."/>
            <person name="Frech C."/>
            <person name="Turcotte B."/>
            <person name="Kopec K.O."/>
            <person name="Synnott J.M."/>
            <person name="Choo C."/>
            <person name="Paponov I."/>
            <person name="Finkler A."/>
            <person name="Soon Heng Tan C."/>
            <person name="Hutchins A.P."/>
            <person name="Weinmeier T."/>
            <person name="Rattei T."/>
            <person name="Chu J.S."/>
            <person name="Gimenez G."/>
            <person name="Irimia M."/>
            <person name="Rigden D.J."/>
            <person name="Fitzpatrick D.A."/>
            <person name="Lorenzo-Morales J."/>
            <person name="Bateman A."/>
            <person name="Chiu C.H."/>
            <person name="Tang P."/>
            <person name="Hegemann P."/>
            <person name="Fromm H."/>
            <person name="Raoult D."/>
            <person name="Greub G."/>
            <person name="Miranda-Saavedra D."/>
            <person name="Chen N."/>
            <person name="Nash P."/>
            <person name="Ginger M.L."/>
            <person name="Horn M."/>
            <person name="Schaap P."/>
            <person name="Caler L."/>
            <person name="Loftus B."/>
        </authorList>
    </citation>
    <scope>NUCLEOTIDE SEQUENCE [LARGE SCALE GENOMIC DNA]</scope>
    <source>
        <strain evidence="2 3">Neff</strain>
    </source>
</reference>
<keyword evidence="3" id="KW-1185">Reference proteome</keyword>
<keyword evidence="2" id="KW-0670">Pyruvate</keyword>
<dbReference type="Gene3D" id="3.90.228.20">
    <property type="match status" value="2"/>
</dbReference>
<dbReference type="OrthoDB" id="184182at2759"/>
<protein>
    <submittedName>
        <fullName evidence="2">Phosphoenolpyruvate carboxykinase [atp], putative</fullName>
    </submittedName>
</protein>
<dbReference type="AlphaFoldDB" id="L8H936"/>
<feature type="transmembrane region" description="Helical" evidence="1">
    <location>
        <begin position="20"/>
        <end position="42"/>
    </location>
</feature>
<dbReference type="STRING" id="1257118.L8H936"/>
<keyword evidence="1" id="KW-1133">Transmembrane helix</keyword>
<dbReference type="EMBL" id="KB007901">
    <property type="protein sequence ID" value="ELR21680.1"/>
    <property type="molecule type" value="Genomic_DNA"/>
</dbReference>
<sequence length="62" mass="7147">MCNAFGVLLPISKLTPEQTAYHFITSYTAFLALFLVFHPNLYTNIEKVKTHKVDCWLVNTGW</sequence>
<proteinExistence type="predicted"/>
<dbReference type="GO" id="GO:0005524">
    <property type="term" value="F:ATP binding"/>
    <property type="evidence" value="ECO:0007669"/>
    <property type="project" value="InterPro"/>
</dbReference>
<evidence type="ECO:0000313" key="2">
    <source>
        <dbReference type="EMBL" id="ELR21680.1"/>
    </source>
</evidence>